<keyword evidence="5 15" id="KW-1133">Transmembrane helix</keyword>
<feature type="region of interest" description="Disordered" evidence="16">
    <location>
        <begin position="431"/>
        <end position="486"/>
    </location>
</feature>
<evidence type="ECO:0000256" key="13">
    <source>
        <dbReference type="ARBA" id="ARBA00023303"/>
    </source>
</evidence>
<feature type="domain" description="Neurotransmitter-gated ion-channel ligand-binding" evidence="17">
    <location>
        <begin position="38"/>
        <end position="244"/>
    </location>
</feature>
<evidence type="ECO:0000259" key="17">
    <source>
        <dbReference type="Pfam" id="PF02931"/>
    </source>
</evidence>
<keyword evidence="7 15" id="KW-0406">Ion transport</keyword>
<dbReference type="GO" id="GO:0022848">
    <property type="term" value="F:acetylcholine-gated monoatomic cation-selective channel activity"/>
    <property type="evidence" value="ECO:0007669"/>
    <property type="project" value="InterPro"/>
</dbReference>
<feature type="transmembrane region" description="Helical" evidence="15">
    <location>
        <begin position="306"/>
        <end position="332"/>
    </location>
</feature>
<feature type="signal peptide" evidence="15">
    <location>
        <begin position="1"/>
        <end position="24"/>
    </location>
</feature>
<feature type="compositionally biased region" description="Gly residues" evidence="16">
    <location>
        <begin position="474"/>
        <end position="485"/>
    </location>
</feature>
<evidence type="ECO:0000256" key="1">
    <source>
        <dbReference type="ARBA" id="ARBA00009237"/>
    </source>
</evidence>
<dbReference type="CDD" id="cd19051">
    <property type="entry name" value="LGIC_TM_cation"/>
    <property type="match status" value="1"/>
</dbReference>
<dbReference type="InterPro" id="IPR006029">
    <property type="entry name" value="Neurotrans-gated_channel_TM"/>
</dbReference>
<dbReference type="FunFam" id="1.20.58.390:FF:000043">
    <property type="entry name" value="AcetylCholine Receptor"/>
    <property type="match status" value="1"/>
</dbReference>
<evidence type="ECO:0000256" key="6">
    <source>
        <dbReference type="ARBA" id="ARBA00023018"/>
    </source>
</evidence>
<dbReference type="InterPro" id="IPR006201">
    <property type="entry name" value="Neur_channel"/>
</dbReference>
<keyword evidence="9" id="KW-1015">Disulfide bond</keyword>
<dbReference type="InterPro" id="IPR006202">
    <property type="entry name" value="Neur_chan_lig-bd"/>
</dbReference>
<organism evidence="19 20">
    <name type="scientific">Littorina saxatilis</name>
    <dbReference type="NCBI Taxonomy" id="31220"/>
    <lineage>
        <taxon>Eukaryota</taxon>
        <taxon>Metazoa</taxon>
        <taxon>Spiralia</taxon>
        <taxon>Lophotrochozoa</taxon>
        <taxon>Mollusca</taxon>
        <taxon>Gastropoda</taxon>
        <taxon>Caenogastropoda</taxon>
        <taxon>Littorinimorpha</taxon>
        <taxon>Littorinoidea</taxon>
        <taxon>Littorinidae</taxon>
        <taxon>Littorina</taxon>
    </lineage>
</organism>
<dbReference type="InterPro" id="IPR036719">
    <property type="entry name" value="Neuro-gated_channel_TM_sf"/>
</dbReference>
<evidence type="ECO:0000259" key="18">
    <source>
        <dbReference type="Pfam" id="PF02932"/>
    </source>
</evidence>
<evidence type="ECO:0000313" key="19">
    <source>
        <dbReference type="EMBL" id="KAK7116822.1"/>
    </source>
</evidence>
<evidence type="ECO:0000256" key="3">
    <source>
        <dbReference type="ARBA" id="ARBA00022475"/>
    </source>
</evidence>
<evidence type="ECO:0000313" key="20">
    <source>
        <dbReference type="Proteomes" id="UP001374579"/>
    </source>
</evidence>
<dbReference type="FunFam" id="2.70.170.10:FF:000016">
    <property type="entry name" value="Nicotinic acetylcholine receptor subunit"/>
    <property type="match status" value="1"/>
</dbReference>
<evidence type="ECO:0000256" key="4">
    <source>
        <dbReference type="ARBA" id="ARBA00022692"/>
    </source>
</evidence>
<protein>
    <submittedName>
        <fullName evidence="19">Uncharacterized protein</fullName>
    </submittedName>
</protein>
<evidence type="ECO:0000256" key="15">
    <source>
        <dbReference type="RuleBase" id="RU000687"/>
    </source>
</evidence>
<dbReference type="InterPro" id="IPR002394">
    <property type="entry name" value="Nicotinic_acetylcholine_rcpt"/>
</dbReference>
<evidence type="ECO:0000256" key="10">
    <source>
        <dbReference type="ARBA" id="ARBA00023170"/>
    </source>
</evidence>
<evidence type="ECO:0000256" key="11">
    <source>
        <dbReference type="ARBA" id="ARBA00023180"/>
    </source>
</evidence>
<keyword evidence="10" id="KW-0675">Receptor</keyword>
<keyword evidence="8 15" id="KW-0472">Membrane</keyword>
<evidence type="ECO:0000256" key="7">
    <source>
        <dbReference type="ARBA" id="ARBA00023065"/>
    </source>
</evidence>
<dbReference type="PROSITE" id="PS00236">
    <property type="entry name" value="NEUROTR_ION_CHANNEL"/>
    <property type="match status" value="1"/>
</dbReference>
<keyword evidence="12" id="KW-1071">Ligand-gated ion channel</keyword>
<feature type="domain" description="Neurotransmitter-gated ion-channel transmembrane" evidence="18">
    <location>
        <begin position="251"/>
        <end position="540"/>
    </location>
</feature>
<evidence type="ECO:0000256" key="2">
    <source>
        <dbReference type="ARBA" id="ARBA00022448"/>
    </source>
</evidence>
<dbReference type="PRINTS" id="PR00252">
    <property type="entry name" value="NRIONCHANNEL"/>
</dbReference>
<dbReference type="Pfam" id="PF02931">
    <property type="entry name" value="Neur_chan_LBD"/>
    <property type="match status" value="1"/>
</dbReference>
<dbReference type="InterPro" id="IPR018000">
    <property type="entry name" value="Neurotransmitter_ion_chnl_CS"/>
</dbReference>
<dbReference type="CDD" id="cd18997">
    <property type="entry name" value="LGIC_ECD_nAChR"/>
    <property type="match status" value="1"/>
</dbReference>
<dbReference type="SUPFAM" id="SSF63712">
    <property type="entry name" value="Nicotinic receptor ligand binding domain-like"/>
    <property type="match status" value="1"/>
</dbReference>
<dbReference type="PANTHER" id="PTHR18945">
    <property type="entry name" value="NEUROTRANSMITTER GATED ION CHANNEL"/>
    <property type="match status" value="1"/>
</dbReference>
<comment type="subcellular location">
    <subcellularLocation>
        <location evidence="14">Synaptic cell membrane</location>
        <topology evidence="14">Multi-pass membrane protein</topology>
    </subcellularLocation>
</comment>
<dbReference type="GO" id="GO:0045211">
    <property type="term" value="C:postsynaptic membrane"/>
    <property type="evidence" value="ECO:0007669"/>
    <property type="project" value="InterPro"/>
</dbReference>
<dbReference type="Gene3D" id="1.20.58.390">
    <property type="entry name" value="Neurotransmitter-gated ion-channel transmembrane domain"/>
    <property type="match status" value="1"/>
</dbReference>
<keyword evidence="6" id="KW-0770">Synapse</keyword>
<keyword evidence="2 15" id="KW-0813">Transport</keyword>
<evidence type="ECO:0000256" key="16">
    <source>
        <dbReference type="SAM" id="MobiDB-lite"/>
    </source>
</evidence>
<feature type="transmembrane region" description="Helical" evidence="15">
    <location>
        <begin position="276"/>
        <end position="294"/>
    </location>
</feature>
<sequence length="561" mass="63444">MHVSSALSVAVYSLFLAVLQFSQGDGATNDSGVRITDEQRLYRRLRVNYDPHTRPVYNASHPVVVKIGITLTQIFDLDEKNQVLTTNVWLDHEWTDEKMRWDPEEYNGLKVLRIPCKHIWKPDIVLYNSVEDYTDGYMQALAMVKHDGNIFWPPIVKFHSTCQIDITFFPFDDQVCSMKLGSWAYDGFQVDVVNRSSGVDLSNYVSNGEWMLLKVETVRNVIYYPCCPEPFPDVRFIIYLRRRTLYYTYNVIIPCVMLSTLTLLVFWMSPESGEKVTLGLTVLLAFSVFMLLIAENMPATSSYVPLIGVYLTSVMALTSVSVVLAVLVSNISYRGRKDKVMPRFLRVCVTALARVMCFRLHFVTNDDIGRRTKYGSRNVWYKGVTNLVSNDSGCSLMDLESNVDYQPGAHPAASGDACFTDLEPDVVTVHSTGHCTEHDPTPQPADITPDQPLASSSRSRAKSPRRTEFQRSWDGGGVESSGDGGVDLDDIVGRLRSLLQREEEKDSGEDLCRQWQEAAEVIDRFLFWIFVVSTVLATVTSLVFLPLTKQELDANVDIFET</sequence>
<keyword evidence="11" id="KW-0325">Glycoprotein</keyword>
<gene>
    <name evidence="19" type="ORF">V1264_002435</name>
</gene>
<dbReference type="InterPro" id="IPR036734">
    <property type="entry name" value="Neur_chan_lig-bd_sf"/>
</dbReference>
<dbReference type="AlphaFoldDB" id="A0AAN9GQ04"/>
<feature type="transmembrane region" description="Helical" evidence="15">
    <location>
        <begin position="525"/>
        <end position="545"/>
    </location>
</feature>
<evidence type="ECO:0000256" key="14">
    <source>
        <dbReference type="ARBA" id="ARBA00034099"/>
    </source>
</evidence>
<evidence type="ECO:0000256" key="12">
    <source>
        <dbReference type="ARBA" id="ARBA00023286"/>
    </source>
</evidence>
<dbReference type="NCBIfam" id="TIGR00860">
    <property type="entry name" value="LIC"/>
    <property type="match status" value="1"/>
</dbReference>
<feature type="transmembrane region" description="Helical" evidence="15">
    <location>
        <begin position="246"/>
        <end position="269"/>
    </location>
</feature>
<keyword evidence="4 15" id="KW-0812">Transmembrane</keyword>
<dbReference type="Gene3D" id="2.70.170.10">
    <property type="entry name" value="Neurotransmitter-gated ion-channel ligand-binding domain"/>
    <property type="match status" value="1"/>
</dbReference>
<dbReference type="Proteomes" id="UP001374579">
    <property type="component" value="Unassembled WGS sequence"/>
</dbReference>
<name>A0AAN9GQ04_9CAEN</name>
<dbReference type="InterPro" id="IPR038050">
    <property type="entry name" value="Neuro_actylchol_rec"/>
</dbReference>
<evidence type="ECO:0000256" key="8">
    <source>
        <dbReference type="ARBA" id="ARBA00023136"/>
    </source>
</evidence>
<comment type="similarity">
    <text evidence="1">Belongs to the ligand-gated ion channel (TC 1.A.9) family. Acetylcholine receptor (TC 1.A.9.1) subfamily.</text>
</comment>
<evidence type="ECO:0000256" key="9">
    <source>
        <dbReference type="ARBA" id="ARBA00023157"/>
    </source>
</evidence>
<dbReference type="SUPFAM" id="SSF90112">
    <property type="entry name" value="Neurotransmitter-gated ion-channel transmembrane pore"/>
    <property type="match status" value="1"/>
</dbReference>
<dbReference type="PRINTS" id="PR00254">
    <property type="entry name" value="NICOTINICR"/>
</dbReference>
<dbReference type="Pfam" id="PF02932">
    <property type="entry name" value="Neur_chan_memb"/>
    <property type="match status" value="1"/>
</dbReference>
<keyword evidence="15" id="KW-0732">Signal</keyword>
<reference evidence="19 20" key="1">
    <citation type="submission" date="2024-02" db="EMBL/GenBank/DDBJ databases">
        <title>Chromosome-scale genome assembly of the rough periwinkle Littorina saxatilis.</title>
        <authorList>
            <person name="De Jode A."/>
            <person name="Faria R."/>
            <person name="Formenti G."/>
            <person name="Sims Y."/>
            <person name="Smith T.P."/>
            <person name="Tracey A."/>
            <person name="Wood J.M.D."/>
            <person name="Zagrodzka Z.B."/>
            <person name="Johannesson K."/>
            <person name="Butlin R.K."/>
            <person name="Leder E.H."/>
        </authorList>
    </citation>
    <scope>NUCLEOTIDE SEQUENCE [LARGE SCALE GENOMIC DNA]</scope>
    <source>
        <strain evidence="19">Snail1</strain>
        <tissue evidence="19">Muscle</tissue>
    </source>
</reference>
<keyword evidence="20" id="KW-1185">Reference proteome</keyword>
<evidence type="ECO:0000256" key="5">
    <source>
        <dbReference type="ARBA" id="ARBA00022989"/>
    </source>
</evidence>
<feature type="chain" id="PRO_5042668444" evidence="15">
    <location>
        <begin position="25"/>
        <end position="561"/>
    </location>
</feature>
<proteinExistence type="inferred from homology"/>
<dbReference type="GO" id="GO:0004888">
    <property type="term" value="F:transmembrane signaling receptor activity"/>
    <property type="evidence" value="ECO:0007669"/>
    <property type="project" value="InterPro"/>
</dbReference>
<comment type="caution">
    <text evidence="19">The sequence shown here is derived from an EMBL/GenBank/DDBJ whole genome shotgun (WGS) entry which is preliminary data.</text>
</comment>
<dbReference type="EMBL" id="JBAMIC010000001">
    <property type="protein sequence ID" value="KAK7116822.1"/>
    <property type="molecule type" value="Genomic_DNA"/>
</dbReference>
<keyword evidence="13 15" id="KW-0407">Ion channel</keyword>
<keyword evidence="3" id="KW-1003">Cell membrane</keyword>
<accession>A0AAN9GQ04</accession>